<comment type="caution">
    <text evidence="2">The sequence shown here is derived from an EMBL/GenBank/DDBJ whole genome shotgun (WGS) entry which is preliminary data.</text>
</comment>
<keyword evidence="1" id="KW-1133">Transmembrane helix</keyword>
<sequence length="73" mass="8674">MAQNKRFLGLHKVNYTVVLVITVLVPCMWIGWKLSEKKWLDRITAQIAELMTLTFFTYFRKELMNLLKPTQVD</sequence>
<proteinExistence type="predicted"/>
<gene>
    <name evidence="2" type="ORF">ACD661_13440</name>
</gene>
<dbReference type="Proteomes" id="UP001615550">
    <property type="component" value="Unassembled WGS sequence"/>
</dbReference>
<protein>
    <submittedName>
        <fullName evidence="2">Uncharacterized protein</fullName>
    </submittedName>
</protein>
<organism evidence="2 3">
    <name type="scientific">Legionella lytica</name>
    <dbReference type="NCBI Taxonomy" id="96232"/>
    <lineage>
        <taxon>Bacteria</taxon>
        <taxon>Pseudomonadati</taxon>
        <taxon>Pseudomonadota</taxon>
        <taxon>Gammaproteobacteria</taxon>
        <taxon>Legionellales</taxon>
        <taxon>Legionellaceae</taxon>
        <taxon>Legionella</taxon>
    </lineage>
</organism>
<evidence type="ECO:0000313" key="3">
    <source>
        <dbReference type="Proteomes" id="UP001615550"/>
    </source>
</evidence>
<keyword evidence="1" id="KW-0472">Membrane</keyword>
<accession>A0ABW8DED2</accession>
<name>A0ABW8DED2_9GAMM</name>
<keyword evidence="1" id="KW-0812">Transmembrane</keyword>
<dbReference type="RefSeq" id="WP_400188382.1">
    <property type="nucleotide sequence ID" value="NZ_JBGORX010000007.1"/>
</dbReference>
<feature type="transmembrane region" description="Helical" evidence="1">
    <location>
        <begin position="12"/>
        <end position="31"/>
    </location>
</feature>
<dbReference type="EMBL" id="JBGORX010000007">
    <property type="protein sequence ID" value="MFJ1269565.1"/>
    <property type="molecule type" value="Genomic_DNA"/>
</dbReference>
<feature type="transmembrane region" description="Helical" evidence="1">
    <location>
        <begin position="43"/>
        <end position="59"/>
    </location>
</feature>
<evidence type="ECO:0000313" key="2">
    <source>
        <dbReference type="EMBL" id="MFJ1269565.1"/>
    </source>
</evidence>
<reference evidence="2 3" key="1">
    <citation type="submission" date="2024-08" db="EMBL/GenBank/DDBJ databases">
        <title>Draft Genome Sequence of Legionella lytica strain DSB2004, Isolated From a Fire Sprinkler System.</title>
        <authorList>
            <person name="Everhart A.D."/>
            <person name="Kidane D.T."/>
            <person name="Farone A.L."/>
            <person name="Farone M.B."/>
        </authorList>
    </citation>
    <scope>NUCLEOTIDE SEQUENCE [LARGE SCALE GENOMIC DNA]</scope>
    <source>
        <strain evidence="2 3">DSB2004</strain>
    </source>
</reference>
<evidence type="ECO:0000256" key="1">
    <source>
        <dbReference type="SAM" id="Phobius"/>
    </source>
</evidence>
<keyword evidence="3" id="KW-1185">Reference proteome</keyword>